<gene>
    <name evidence="2" type="ORF">THAPSDRAFT_23273</name>
</gene>
<reference evidence="2 3" key="2">
    <citation type="journal article" date="2008" name="Nature">
        <title>The Phaeodactylum genome reveals the evolutionary history of diatom genomes.</title>
        <authorList>
            <person name="Bowler C."/>
            <person name="Allen A.E."/>
            <person name="Badger J.H."/>
            <person name="Grimwood J."/>
            <person name="Jabbari K."/>
            <person name="Kuo A."/>
            <person name="Maheswari U."/>
            <person name="Martens C."/>
            <person name="Maumus F."/>
            <person name="Otillar R.P."/>
            <person name="Rayko E."/>
            <person name="Salamov A."/>
            <person name="Vandepoele K."/>
            <person name="Beszteri B."/>
            <person name="Gruber A."/>
            <person name="Heijde M."/>
            <person name="Katinka M."/>
            <person name="Mock T."/>
            <person name="Valentin K."/>
            <person name="Verret F."/>
            <person name="Berges J.A."/>
            <person name="Brownlee C."/>
            <person name="Cadoret J.P."/>
            <person name="Chiovitti A."/>
            <person name="Choi C.J."/>
            <person name="Coesel S."/>
            <person name="De Martino A."/>
            <person name="Detter J.C."/>
            <person name="Durkin C."/>
            <person name="Falciatore A."/>
            <person name="Fournet J."/>
            <person name="Haruta M."/>
            <person name="Huysman M.J."/>
            <person name="Jenkins B.D."/>
            <person name="Jiroutova K."/>
            <person name="Jorgensen R.E."/>
            <person name="Joubert Y."/>
            <person name="Kaplan A."/>
            <person name="Kroger N."/>
            <person name="Kroth P.G."/>
            <person name="La Roche J."/>
            <person name="Lindquist E."/>
            <person name="Lommer M."/>
            <person name="Martin-Jezequel V."/>
            <person name="Lopez P.J."/>
            <person name="Lucas S."/>
            <person name="Mangogna M."/>
            <person name="McGinnis K."/>
            <person name="Medlin L.K."/>
            <person name="Montsant A."/>
            <person name="Oudot-Le Secq M.P."/>
            <person name="Napoli C."/>
            <person name="Obornik M."/>
            <person name="Parker M.S."/>
            <person name="Petit J.L."/>
            <person name="Porcel B.M."/>
            <person name="Poulsen N."/>
            <person name="Robison M."/>
            <person name="Rychlewski L."/>
            <person name="Rynearson T.A."/>
            <person name="Schmutz J."/>
            <person name="Shapiro H."/>
            <person name="Siaut M."/>
            <person name="Stanley M."/>
            <person name="Sussman M.R."/>
            <person name="Taylor A.R."/>
            <person name="Vardi A."/>
            <person name="von Dassow P."/>
            <person name="Vyverman W."/>
            <person name="Willis A."/>
            <person name="Wyrwicz L.S."/>
            <person name="Rokhsar D.S."/>
            <person name="Weissenbach J."/>
            <person name="Armbrust E.V."/>
            <person name="Green B.R."/>
            <person name="Van de Peer Y."/>
            <person name="Grigoriev I.V."/>
        </authorList>
    </citation>
    <scope>NUCLEOTIDE SEQUENCE [LARGE SCALE GENOMIC DNA]</scope>
    <source>
        <strain evidence="2 3">CCMP1335</strain>
    </source>
</reference>
<evidence type="ECO:0000313" key="3">
    <source>
        <dbReference type="Proteomes" id="UP000001449"/>
    </source>
</evidence>
<proteinExistence type="predicted"/>
<feature type="compositionally biased region" description="Polar residues" evidence="1">
    <location>
        <begin position="660"/>
        <end position="676"/>
    </location>
</feature>
<feature type="compositionally biased region" description="Polar residues" evidence="1">
    <location>
        <begin position="329"/>
        <end position="343"/>
    </location>
</feature>
<accession>B8C4H0</accession>
<dbReference type="InParanoid" id="B8C4H0"/>
<evidence type="ECO:0000313" key="2">
    <source>
        <dbReference type="EMBL" id="EED91325.1"/>
    </source>
</evidence>
<dbReference type="KEGG" id="tps:THAPSDRAFT_23273"/>
<dbReference type="eggNOG" id="ENOG502SJ9N">
    <property type="taxonomic scope" value="Eukaryota"/>
</dbReference>
<feature type="region of interest" description="Disordered" evidence="1">
    <location>
        <begin position="323"/>
        <end position="351"/>
    </location>
</feature>
<feature type="compositionally biased region" description="Low complexity" evidence="1">
    <location>
        <begin position="707"/>
        <end position="725"/>
    </location>
</feature>
<dbReference type="AlphaFoldDB" id="B8C4H0"/>
<dbReference type="PaxDb" id="35128-Thaps23273"/>
<dbReference type="SUPFAM" id="SSF55008">
    <property type="entry name" value="HMA, heavy metal-associated domain"/>
    <property type="match status" value="1"/>
</dbReference>
<dbReference type="RefSeq" id="XP_002291218.1">
    <property type="nucleotide sequence ID" value="XM_002291182.1"/>
</dbReference>
<reference evidence="2 3" key="1">
    <citation type="journal article" date="2004" name="Science">
        <title>The genome of the diatom Thalassiosira pseudonana: ecology, evolution, and metabolism.</title>
        <authorList>
            <person name="Armbrust E.V."/>
            <person name="Berges J.A."/>
            <person name="Bowler C."/>
            <person name="Green B.R."/>
            <person name="Martinez D."/>
            <person name="Putnam N.H."/>
            <person name="Zhou S."/>
            <person name="Allen A.E."/>
            <person name="Apt K.E."/>
            <person name="Bechner M."/>
            <person name="Brzezinski M.A."/>
            <person name="Chaal B.K."/>
            <person name="Chiovitti A."/>
            <person name="Davis A.K."/>
            <person name="Demarest M.S."/>
            <person name="Detter J.C."/>
            <person name="Glavina T."/>
            <person name="Goodstein D."/>
            <person name="Hadi M.Z."/>
            <person name="Hellsten U."/>
            <person name="Hildebrand M."/>
            <person name="Jenkins B.D."/>
            <person name="Jurka J."/>
            <person name="Kapitonov V.V."/>
            <person name="Kroger N."/>
            <person name="Lau W.W."/>
            <person name="Lane T.W."/>
            <person name="Larimer F.W."/>
            <person name="Lippmeier J.C."/>
            <person name="Lucas S."/>
            <person name="Medina M."/>
            <person name="Montsant A."/>
            <person name="Obornik M."/>
            <person name="Parker M.S."/>
            <person name="Palenik B."/>
            <person name="Pazour G.J."/>
            <person name="Richardson P.M."/>
            <person name="Rynearson T.A."/>
            <person name="Saito M.A."/>
            <person name="Schwartz D.C."/>
            <person name="Thamatrakoln K."/>
            <person name="Valentin K."/>
            <person name="Vardi A."/>
            <person name="Wilkerson F.P."/>
            <person name="Rokhsar D.S."/>
        </authorList>
    </citation>
    <scope>NUCLEOTIDE SEQUENCE [LARGE SCALE GENOMIC DNA]</scope>
    <source>
        <strain evidence="2 3">CCMP1335</strain>
    </source>
</reference>
<dbReference type="GO" id="GO:0046872">
    <property type="term" value="F:metal ion binding"/>
    <property type="evidence" value="ECO:0007669"/>
    <property type="project" value="InterPro"/>
</dbReference>
<protein>
    <submittedName>
        <fullName evidence="2">Uncharacterized protein</fullName>
    </submittedName>
</protein>
<dbReference type="OMA" id="CAHCVKI"/>
<sequence>MSRRRGEFEHRTSIFEGAFRAWSHLGGLTPSDLETKSPTELDPLTYPLANDTRMAIQKEKDRKKSEKKKGGNNNNSADDDDDYGDQLDANGNKRKEYPYEPLPRSGLAHPFVQAILSPWLGPDADQDAIQLGLTTLRTWWQHRRKGESGSAMVALGTEKMVGVVEGYTRHFFNLAHCLIVNDKEQPPRSLLVKIRDVEKSRNPKPRIGGGETKKRGRDDDDFGGIGDEDRIKLAAAAFQNGFGGGAGGMGVGGMNNSTNSLEQLLALQRRQLAEQGGVHMENQHNSNPTLELKGRCMPGRVDLPGLVQQVSSAATQLAHRGIAPVDPSSLPSRSGVTQQSSLDPSKHGDPNIIPLTLVSQNGDVQFIMTIEGITCAHCVKIVETVLKGCPGNRSPIDGLIDAVADRDMNFVLIKVEKTADARRIAFEAARNLSMVGYTAKARSLDIQRVGKSGRGAAAAVGSEGGGSDDMTLQSMCAAFDAVPNVNPMLGDFFHWNSECCCPDNTISRNGCPRHSQMGPDISKTFDKTENLVSEFVAGCGKKYGMPCTAGVNCFCKSGVEEQLPDNGIIHQEHDGMYSSYQQPIQDHGGEDGHIARDGKGRVPRASMRMSLGGLGGIGRHLSLTSNTTFGRAMSGLSALSIDWDNMDDFDVNVDHSEGINNDIVNGEQPQQPAHNNQNDDDQAYGQAGGVNYEMGAGRTGRRSSLRSNIPVNPNANANMNVSFNM</sequence>
<keyword evidence="3" id="KW-1185">Reference proteome</keyword>
<dbReference type="InterPro" id="IPR036163">
    <property type="entry name" value="HMA_dom_sf"/>
</dbReference>
<organism evidence="2 3">
    <name type="scientific">Thalassiosira pseudonana</name>
    <name type="common">Marine diatom</name>
    <name type="synonym">Cyclotella nana</name>
    <dbReference type="NCBI Taxonomy" id="35128"/>
    <lineage>
        <taxon>Eukaryota</taxon>
        <taxon>Sar</taxon>
        <taxon>Stramenopiles</taxon>
        <taxon>Ochrophyta</taxon>
        <taxon>Bacillariophyta</taxon>
        <taxon>Coscinodiscophyceae</taxon>
        <taxon>Thalassiosirophycidae</taxon>
        <taxon>Thalassiosirales</taxon>
        <taxon>Thalassiosiraceae</taxon>
        <taxon>Thalassiosira</taxon>
    </lineage>
</organism>
<dbReference type="EMBL" id="CM000643">
    <property type="protein sequence ID" value="EED91325.1"/>
    <property type="molecule type" value="Genomic_DNA"/>
</dbReference>
<dbReference type="HOGENOM" id="CLU_382003_0_0_1"/>
<feature type="region of interest" description="Disordered" evidence="1">
    <location>
        <begin position="197"/>
        <end position="225"/>
    </location>
</feature>
<name>B8C4H0_THAPS</name>
<dbReference type="InterPro" id="IPR006121">
    <property type="entry name" value="HMA_dom"/>
</dbReference>
<feature type="region of interest" description="Disordered" evidence="1">
    <location>
        <begin position="660"/>
        <end position="725"/>
    </location>
</feature>
<feature type="region of interest" description="Disordered" evidence="1">
    <location>
        <begin position="28"/>
        <end position="102"/>
    </location>
</feature>
<dbReference type="CDD" id="cd00371">
    <property type="entry name" value="HMA"/>
    <property type="match status" value="1"/>
</dbReference>
<dbReference type="GeneID" id="7444586"/>
<dbReference type="Proteomes" id="UP000001449">
    <property type="component" value="Chromosome 6"/>
</dbReference>
<evidence type="ECO:0000256" key="1">
    <source>
        <dbReference type="SAM" id="MobiDB-lite"/>
    </source>
</evidence>